<gene>
    <name evidence="1" type="ORF">SPTER_32060</name>
</gene>
<evidence type="ECO:0000313" key="2">
    <source>
        <dbReference type="Proteomes" id="UP000320776"/>
    </source>
</evidence>
<sequence>MAFKVGLGLVGAGYGTGWFGSVGETAASRVHIAVDRILATVDRSSDPRVIPITAEASPVTVANYYTYGTPDDSGLGKQGRALYGVYNPTPANWQQLTTAQANQTVEGAAKTWSVTNPYGAVVFGNDFYLIDNDNVDTLPPGSTDPTLQYSASIYKYDLSGATPFEELGEFYRFVPGSSGGNTWKGAGTGLDLYTEGSNNYLIATFNRYTNVNWTYTYGPSDLVKINLSTSAATTVAVNGNTNGVVVEGEYAYVTSVGGAQVANGSDLSQLQVVDITSATPTIVATLTTAESDALLTTGIGYTQGDYTDVAFVNGKAYVLLAQYDTSYSQYKYAIIQTTEDSLRGGAFDPDDDKFVIATVNPASPCFALLPGGDNSLYFVDGVHVNEINTSGDIDATGAINPIVAASDFSNSGTAGYVLNTAGIVIEKTALVRPRGVARATVTKLAKRLARPEELEKRK</sequence>
<dbReference type="Proteomes" id="UP000320776">
    <property type="component" value="Chromosome"/>
</dbReference>
<protein>
    <submittedName>
        <fullName evidence="1">Uncharacterized protein</fullName>
    </submittedName>
</protein>
<dbReference type="RefSeq" id="WP_144351247.1">
    <property type="nucleotide sequence ID" value="NZ_CP036259.1"/>
</dbReference>
<proteinExistence type="predicted"/>
<dbReference type="KEGG" id="sted:SPTER_32060"/>
<organism evidence="1 2">
    <name type="scientific">Sporomusa termitida</name>
    <dbReference type="NCBI Taxonomy" id="2377"/>
    <lineage>
        <taxon>Bacteria</taxon>
        <taxon>Bacillati</taxon>
        <taxon>Bacillota</taxon>
        <taxon>Negativicutes</taxon>
        <taxon>Selenomonadales</taxon>
        <taxon>Sporomusaceae</taxon>
        <taxon>Sporomusa</taxon>
    </lineage>
</organism>
<dbReference type="AlphaFoldDB" id="A0A517DWT8"/>
<name>A0A517DWT8_9FIRM</name>
<keyword evidence="2" id="KW-1185">Reference proteome</keyword>
<accession>A0A517DWT8</accession>
<evidence type="ECO:0000313" key="1">
    <source>
        <dbReference type="EMBL" id="QDR81793.1"/>
    </source>
</evidence>
<dbReference type="EMBL" id="CP036259">
    <property type="protein sequence ID" value="QDR81793.1"/>
    <property type="molecule type" value="Genomic_DNA"/>
</dbReference>
<reference evidence="1 2" key="1">
    <citation type="submission" date="2019-02" db="EMBL/GenBank/DDBJ databases">
        <title>Closed genome of Sporomusa termitida DSM 4440.</title>
        <authorList>
            <person name="Poehlein A."/>
            <person name="Daniel R."/>
        </authorList>
    </citation>
    <scope>NUCLEOTIDE SEQUENCE [LARGE SCALE GENOMIC DNA]</scope>
    <source>
        <strain evidence="1 2">DSM 4440</strain>
    </source>
</reference>